<dbReference type="InterPro" id="IPR009003">
    <property type="entry name" value="Peptidase_S1_PA"/>
</dbReference>
<dbReference type="EMBL" id="OD571449">
    <property type="protein sequence ID" value="CAD7449297.1"/>
    <property type="molecule type" value="Genomic_DNA"/>
</dbReference>
<dbReference type="PROSITE" id="PS00134">
    <property type="entry name" value="TRYPSIN_HIS"/>
    <property type="match status" value="1"/>
</dbReference>
<feature type="domain" description="Peptidase S1" evidence="7">
    <location>
        <begin position="856"/>
        <end position="1100"/>
    </location>
</feature>
<feature type="compositionally biased region" description="Polar residues" evidence="6">
    <location>
        <begin position="500"/>
        <end position="521"/>
    </location>
</feature>
<evidence type="ECO:0000256" key="4">
    <source>
        <dbReference type="ARBA" id="ARBA00068096"/>
    </source>
</evidence>
<feature type="region of interest" description="Disordered" evidence="6">
    <location>
        <begin position="720"/>
        <end position="784"/>
    </location>
</feature>
<dbReference type="InterPro" id="IPR018114">
    <property type="entry name" value="TRYPSIN_HIS"/>
</dbReference>
<feature type="compositionally biased region" description="Basic and acidic residues" evidence="6">
    <location>
        <begin position="475"/>
        <end position="498"/>
    </location>
</feature>
<dbReference type="SUPFAM" id="SSF50494">
    <property type="entry name" value="Trypsin-like serine proteases"/>
    <property type="match status" value="1"/>
</dbReference>
<dbReference type="GO" id="GO:0004252">
    <property type="term" value="F:serine-type endopeptidase activity"/>
    <property type="evidence" value="ECO:0007669"/>
    <property type="project" value="InterPro"/>
</dbReference>
<name>A0A7R9I6I5_9NEOP</name>
<dbReference type="InterPro" id="IPR001314">
    <property type="entry name" value="Peptidase_S1A"/>
</dbReference>
<comment type="subcellular location">
    <subcellularLocation>
        <location evidence="1">Secreted</location>
    </subcellularLocation>
</comment>
<organism evidence="8">
    <name type="scientific">Timema bartmani</name>
    <dbReference type="NCBI Taxonomy" id="61472"/>
    <lineage>
        <taxon>Eukaryota</taxon>
        <taxon>Metazoa</taxon>
        <taxon>Ecdysozoa</taxon>
        <taxon>Arthropoda</taxon>
        <taxon>Hexapoda</taxon>
        <taxon>Insecta</taxon>
        <taxon>Pterygota</taxon>
        <taxon>Neoptera</taxon>
        <taxon>Polyneoptera</taxon>
        <taxon>Phasmatodea</taxon>
        <taxon>Timematodea</taxon>
        <taxon>Timematoidea</taxon>
        <taxon>Timematidae</taxon>
        <taxon>Timema</taxon>
    </lineage>
</organism>
<feature type="compositionally biased region" description="Acidic residues" evidence="6">
    <location>
        <begin position="737"/>
        <end position="750"/>
    </location>
</feature>
<dbReference type="PRINTS" id="PR00722">
    <property type="entry name" value="CHYMOTRYPSIN"/>
</dbReference>
<feature type="compositionally biased region" description="Polar residues" evidence="6">
    <location>
        <begin position="724"/>
        <end position="735"/>
    </location>
</feature>
<evidence type="ECO:0000259" key="7">
    <source>
        <dbReference type="PROSITE" id="PS50240"/>
    </source>
</evidence>
<keyword evidence="2" id="KW-0964">Secreted</keyword>
<dbReference type="Pfam" id="PF00089">
    <property type="entry name" value="Trypsin"/>
    <property type="match status" value="1"/>
</dbReference>
<accession>A0A7R9I6I5</accession>
<feature type="compositionally biased region" description="Basic and acidic residues" evidence="6">
    <location>
        <begin position="552"/>
        <end position="562"/>
    </location>
</feature>
<dbReference type="InterPro" id="IPR043504">
    <property type="entry name" value="Peptidase_S1_PA_chymotrypsin"/>
</dbReference>
<reference evidence="8" key="1">
    <citation type="submission" date="2020-11" db="EMBL/GenBank/DDBJ databases">
        <authorList>
            <person name="Tran Van P."/>
        </authorList>
    </citation>
    <scope>NUCLEOTIDE SEQUENCE</scope>
</reference>
<feature type="compositionally biased region" description="Acidic residues" evidence="6">
    <location>
        <begin position="465"/>
        <end position="474"/>
    </location>
</feature>
<dbReference type="InterPro" id="IPR001254">
    <property type="entry name" value="Trypsin_dom"/>
</dbReference>
<dbReference type="CDD" id="cd00190">
    <property type="entry name" value="Tryp_SPc"/>
    <property type="match status" value="1"/>
</dbReference>
<evidence type="ECO:0000256" key="3">
    <source>
        <dbReference type="ARBA" id="ARBA00023157"/>
    </source>
</evidence>
<evidence type="ECO:0000256" key="1">
    <source>
        <dbReference type="ARBA" id="ARBA00004613"/>
    </source>
</evidence>
<dbReference type="Gene3D" id="2.40.10.10">
    <property type="entry name" value="Trypsin-like serine proteases"/>
    <property type="match status" value="1"/>
</dbReference>
<dbReference type="GO" id="GO:0006508">
    <property type="term" value="P:proteolysis"/>
    <property type="evidence" value="ECO:0007669"/>
    <property type="project" value="InterPro"/>
</dbReference>
<dbReference type="AlphaFoldDB" id="A0A7R9I6I5"/>
<feature type="region of interest" description="Disordered" evidence="6">
    <location>
        <begin position="665"/>
        <end position="703"/>
    </location>
</feature>
<evidence type="ECO:0000256" key="6">
    <source>
        <dbReference type="SAM" id="MobiDB-lite"/>
    </source>
</evidence>
<keyword evidence="3" id="KW-1015">Disulfide bond</keyword>
<evidence type="ECO:0000256" key="2">
    <source>
        <dbReference type="ARBA" id="ARBA00022525"/>
    </source>
</evidence>
<proteinExistence type="predicted"/>
<dbReference type="GO" id="GO:0005576">
    <property type="term" value="C:extracellular region"/>
    <property type="evidence" value="ECO:0007669"/>
    <property type="project" value="UniProtKB-SubCell"/>
</dbReference>
<dbReference type="PANTHER" id="PTHR24258">
    <property type="entry name" value="SERINE PROTEASE-RELATED"/>
    <property type="match status" value="1"/>
</dbReference>
<dbReference type="FunFam" id="2.40.10.10:FF:000038">
    <property type="entry name" value="Serine protease"/>
    <property type="match status" value="1"/>
</dbReference>
<dbReference type="PROSITE" id="PS50240">
    <property type="entry name" value="TRYPSIN_DOM"/>
    <property type="match status" value="1"/>
</dbReference>
<evidence type="ECO:0000256" key="5">
    <source>
        <dbReference type="ARBA" id="ARBA00076468"/>
    </source>
</evidence>
<feature type="region of interest" description="Disordered" evidence="6">
    <location>
        <begin position="454"/>
        <end position="562"/>
    </location>
</feature>
<evidence type="ECO:0000313" key="8">
    <source>
        <dbReference type="EMBL" id="CAD7449297.1"/>
    </source>
</evidence>
<sequence>MLRMYQYLRGRINNVAKSSWDSNPNLLVTGKSDPMNQVQVCVPTGTFVAMREAIFLCLLVLSGSTIAESNDWSWDKTADSNKNEQQFGVADGIFITEEPLVNQSVAASVIDEILLSSRQGRNLEGYDEVYKDPNVQQAIQEGDDSQARQYIRDKLCGLGLMTCDGVEPKRPYIQPHEVIYAQPVHIKPVGRPLPAVPIRGPPINYGNYGPPRPGLGPFPRPPHPYSPIGGPVYGSPKPLPPPVYEPSLSEGPFHGPSIGVHKPIGVTAGGGLQTHVHHHYHHGDKTPTGPGPILGHGPTLGGGHLLGSGPVLPPGPGFEPGPVYGNGGLGGFGGAYPGNLEGPSFGGGPIYGGSPTGPYAPFYKKDINLKTSFSNNGLTAASSSSSSYAGHETPRADSGFNDCYCVPYDQCPSHEVGRKEDGLNIDPRNLDKNIEAITLDDVVVTDENGTVVSRHTKREGAVDKEVEEDVDKEVEETVEKTRRKRETAAESDGKDAKSHVSPNPDLSITSKPDKTNLTPLTPTVRREIEVDEEGAQDPLGIRTLDQISTSSDQEKRQLGEDSKLKFKPTFGVSFGLPQGGGGGYPLNPFGPNPAVNPYGGSVGGAGGINLGLVSVNPLVSVQVSKDDYGEKVVKPFVNLHVTPNKGFVHKLEGIFHGHHGGHYGPPPYYKHDHHHHHLHSVHHPHEPHYPSPPPSHYNPYKPHYKPSYYPPNYYGYRSNEDYYGSSSDVTDNSPYISDEEDLQEQQDYDDSSPYYDSYSRTANSSIPALSGAKGSKVAFPSQRRSDTVRVRRHLASASDGLNELTQERQAGFGGGRCGPRYVCCRRPSRPQNLNRPQQCGRRNAQGVNGRIKTPVYVDGDSEFGEYPWQAAILKKDSQESVYVCGGTLIDSLHVITAAHCIKSYSNHDLRVRLGEWDVNHDVEFYPYEERDVTLLQIHPEFYAGTLYNDLAVLRLDRPVDFQRNPHIAPACLPDPGVDYSGSRCWTTGWGKDAFGDYGKYQNILKEVDVPMVSQQHCQSQLQQTRLGYDFKLHPGMICAGGEEGKDACKGDGGGPLVCERGGSWQVVGVVSWGIGCGQHGVPGVYVRVAHYLDWLRQITNRF</sequence>
<feature type="compositionally biased region" description="Basic residues" evidence="6">
    <location>
        <begin position="671"/>
        <end position="682"/>
    </location>
</feature>
<protein>
    <recommendedName>
        <fullName evidence="4">Phenoloxidase-activating factor 2</fullName>
    </recommendedName>
    <alternativeName>
        <fullName evidence="5">Prophenoloxidase-activating factor II</fullName>
    </alternativeName>
</protein>
<dbReference type="PANTHER" id="PTHR24258:SF142">
    <property type="entry name" value="PEPTIDASE S1 DOMAIN-CONTAINING PROTEIN"/>
    <property type="match status" value="1"/>
</dbReference>
<dbReference type="SMART" id="SM00020">
    <property type="entry name" value="Tryp_SPc"/>
    <property type="match status" value="1"/>
</dbReference>
<gene>
    <name evidence="8" type="ORF">TBIB3V08_LOCUS11572</name>
</gene>